<evidence type="ECO:0000256" key="1">
    <source>
        <dbReference type="SAM" id="MobiDB-lite"/>
    </source>
</evidence>
<sequence length="126" mass="14754">MHSKLQSQFLQESVYRQRVSVPCERQSPLVALDIFVGPRPRQRMLCEASRRTSLSSERNPRPTQRRLAQMPCPVPFLKHRSCSVKPILKIRHLRPGRAITQNTLRWPSDSLRHHFHNRLTLGTGLW</sequence>
<evidence type="ECO:0000313" key="2">
    <source>
        <dbReference type="EMBL" id="CAG6694814.1"/>
    </source>
</evidence>
<dbReference type="AlphaFoldDB" id="A0A8D8TXR8"/>
<accession>A0A8D8TXR8</accession>
<reference evidence="2" key="1">
    <citation type="submission" date="2021-05" db="EMBL/GenBank/DDBJ databases">
        <authorList>
            <person name="Alioto T."/>
            <person name="Alioto T."/>
            <person name="Gomez Garrido J."/>
        </authorList>
    </citation>
    <scope>NUCLEOTIDE SEQUENCE</scope>
</reference>
<proteinExistence type="predicted"/>
<name>A0A8D8TXR8_9HEMI</name>
<protein>
    <submittedName>
        <fullName evidence="2">Uncharacterized protein</fullName>
    </submittedName>
</protein>
<dbReference type="EMBL" id="HBUF01320169">
    <property type="protein sequence ID" value="CAG6694814.1"/>
    <property type="molecule type" value="Transcribed_RNA"/>
</dbReference>
<organism evidence="2">
    <name type="scientific">Cacopsylla melanoneura</name>
    <dbReference type="NCBI Taxonomy" id="428564"/>
    <lineage>
        <taxon>Eukaryota</taxon>
        <taxon>Metazoa</taxon>
        <taxon>Ecdysozoa</taxon>
        <taxon>Arthropoda</taxon>
        <taxon>Hexapoda</taxon>
        <taxon>Insecta</taxon>
        <taxon>Pterygota</taxon>
        <taxon>Neoptera</taxon>
        <taxon>Paraneoptera</taxon>
        <taxon>Hemiptera</taxon>
        <taxon>Sternorrhyncha</taxon>
        <taxon>Psylloidea</taxon>
        <taxon>Psyllidae</taxon>
        <taxon>Psyllinae</taxon>
        <taxon>Cacopsylla</taxon>
    </lineage>
</organism>
<feature type="region of interest" description="Disordered" evidence="1">
    <location>
        <begin position="46"/>
        <end position="66"/>
    </location>
</feature>